<accession>A0A327ZRH6</accession>
<proteinExistence type="inferred from homology"/>
<dbReference type="EMBL" id="PZJH01000003">
    <property type="protein sequence ID" value="RAK44757.1"/>
    <property type="molecule type" value="Genomic_DNA"/>
</dbReference>
<dbReference type="InterPro" id="IPR009100">
    <property type="entry name" value="AcylCoA_DH/oxidase_NM_dom_sf"/>
</dbReference>
<gene>
    <name evidence="9" type="ORF">BHU61_08575</name>
</gene>
<dbReference type="Pfam" id="PF02770">
    <property type="entry name" value="Acyl-CoA_dh_M"/>
    <property type="match status" value="1"/>
</dbReference>
<dbReference type="Gene3D" id="1.20.140.10">
    <property type="entry name" value="Butyryl-CoA Dehydrogenase, subunit A, domain 3"/>
    <property type="match status" value="1"/>
</dbReference>
<name>A0A327ZRH6_9STAP</name>
<reference evidence="9 10" key="1">
    <citation type="journal article" date="2018" name="Front. Microbiol.">
        <title>Description and Comparative Genomics of Macrococcus caseolyticus subsp. hominis subsp. nov., Macrococcus goetzii sp. nov., Macrococcus epidermidis sp. nov., and Macrococcus bohemicus sp. nov., Novel Macrococci From Human Clinical Material With Virulence Potential and Suspected Uptake of Foreign DNA by Natural Transformation.</title>
        <authorList>
            <person name="Maslanova I."/>
            <person name="Wertheimer Z."/>
            <person name="Sedlacek I."/>
            <person name="Svec P."/>
            <person name="Indrakova A."/>
            <person name="Kovarovic V."/>
            <person name="Schumann P."/>
            <person name="Sproer C."/>
            <person name="Kralova S."/>
            <person name="Sedo O."/>
            <person name="Kristofova L."/>
            <person name="Vrbovska V."/>
            <person name="Fuzik T."/>
            <person name="Petras P."/>
            <person name="Zdrahal Z."/>
            <person name="Ruzickova V."/>
            <person name="Doskar J."/>
            <person name="Pantucek R."/>
        </authorList>
    </citation>
    <scope>NUCLEOTIDE SEQUENCE [LARGE SCALE GENOMIC DNA]</scope>
    <source>
        <strain evidence="9 10">01/688</strain>
    </source>
</reference>
<dbReference type="InterPro" id="IPR006091">
    <property type="entry name" value="Acyl-CoA_Oxase/DH_mid-dom"/>
</dbReference>
<comment type="similarity">
    <text evidence="2 6">Belongs to the acyl-CoA dehydrogenase family.</text>
</comment>
<comment type="caution">
    <text evidence="9">The sequence shown here is derived from an EMBL/GenBank/DDBJ whole genome shotgun (WGS) entry which is preliminary data.</text>
</comment>
<keyword evidence="5 6" id="KW-0560">Oxidoreductase</keyword>
<evidence type="ECO:0000259" key="8">
    <source>
        <dbReference type="Pfam" id="PF02770"/>
    </source>
</evidence>
<protein>
    <submittedName>
        <fullName evidence="9">Acyl-CoA dehydrogenase</fullName>
    </submittedName>
</protein>
<evidence type="ECO:0000256" key="2">
    <source>
        <dbReference type="ARBA" id="ARBA00009347"/>
    </source>
</evidence>
<keyword evidence="3 6" id="KW-0285">Flavoprotein</keyword>
<evidence type="ECO:0000259" key="7">
    <source>
        <dbReference type="Pfam" id="PF00441"/>
    </source>
</evidence>
<dbReference type="InterPro" id="IPR037069">
    <property type="entry name" value="AcylCoA_DH/ox_N_sf"/>
</dbReference>
<evidence type="ECO:0000256" key="5">
    <source>
        <dbReference type="ARBA" id="ARBA00023002"/>
    </source>
</evidence>
<feature type="domain" description="Acyl-CoA oxidase/dehydrogenase middle" evidence="8">
    <location>
        <begin position="127"/>
        <end position="218"/>
    </location>
</feature>
<sequence length="380" mass="43506">MEETLFLETELERKWRDLFHQNKEWIEKSARDADFYAELNHKLIDWLIAHDYHKLTLPVEHGGMGANIKELIYIQAQLAQLDESTALSIGWHLGIVGEVFEGDLWPETMITEFIDDIHKGAITNRIVSESEMGSPTRGGKPSTNAQLIDDKYVINGTKTFASMSERLTHFIVGAFDPELKAMCFYYVPSHLEGIEIVNTWDMVGMRATASHDIIFNNVTIPKNYLLEVNRERRPNTWLMHIPAIYLGMAERAVDEAVNFSMHYQPNSIDTSISEIPHIQDKIAKMEILNMQSRHFIYHACDMHLAGKTDGLGETFGLAKYIVVNNGLQVIDLSMRIFGAKSLEQTRVMERLYRSMRAGLHNPPMDDAVERMIVNKILRKA</sequence>
<keyword evidence="4 6" id="KW-0274">FAD</keyword>
<evidence type="ECO:0000256" key="4">
    <source>
        <dbReference type="ARBA" id="ARBA00022827"/>
    </source>
</evidence>
<dbReference type="SUPFAM" id="SSF47203">
    <property type="entry name" value="Acyl-CoA dehydrogenase C-terminal domain-like"/>
    <property type="match status" value="1"/>
</dbReference>
<keyword evidence="10" id="KW-1185">Reference proteome</keyword>
<dbReference type="InterPro" id="IPR046373">
    <property type="entry name" value="Acyl-CoA_Oxase/DH_mid-dom_sf"/>
</dbReference>
<dbReference type="SUPFAM" id="SSF56645">
    <property type="entry name" value="Acyl-CoA dehydrogenase NM domain-like"/>
    <property type="match status" value="1"/>
</dbReference>
<evidence type="ECO:0000313" key="10">
    <source>
        <dbReference type="Proteomes" id="UP000249808"/>
    </source>
</evidence>
<dbReference type="Proteomes" id="UP000249808">
    <property type="component" value="Unassembled WGS sequence"/>
</dbReference>
<dbReference type="PIRSF" id="PIRSF016578">
    <property type="entry name" value="HsaA"/>
    <property type="match status" value="1"/>
</dbReference>
<dbReference type="GO" id="GO:0050660">
    <property type="term" value="F:flavin adenine dinucleotide binding"/>
    <property type="evidence" value="ECO:0007669"/>
    <property type="project" value="InterPro"/>
</dbReference>
<dbReference type="AlphaFoldDB" id="A0A327ZRH6"/>
<evidence type="ECO:0000256" key="6">
    <source>
        <dbReference type="RuleBase" id="RU362125"/>
    </source>
</evidence>
<dbReference type="RefSeq" id="WP_111716184.1">
    <property type="nucleotide sequence ID" value="NZ_JBHSSR010000013.1"/>
</dbReference>
<evidence type="ECO:0000256" key="1">
    <source>
        <dbReference type="ARBA" id="ARBA00001974"/>
    </source>
</evidence>
<feature type="domain" description="Acyl-CoA dehydrogenase/oxidase C-terminal" evidence="7">
    <location>
        <begin position="242"/>
        <end position="357"/>
    </location>
</feature>
<dbReference type="PANTHER" id="PTHR43884">
    <property type="entry name" value="ACYL-COA DEHYDROGENASE"/>
    <property type="match status" value="1"/>
</dbReference>
<dbReference type="Pfam" id="PF00441">
    <property type="entry name" value="Acyl-CoA_dh_1"/>
    <property type="match status" value="1"/>
</dbReference>
<organism evidence="9 10">
    <name type="scientific">Macrococcus epidermidis</name>
    <dbReference type="NCBI Taxonomy" id="1902580"/>
    <lineage>
        <taxon>Bacteria</taxon>
        <taxon>Bacillati</taxon>
        <taxon>Bacillota</taxon>
        <taxon>Bacilli</taxon>
        <taxon>Bacillales</taxon>
        <taxon>Staphylococcaceae</taxon>
        <taxon>Macrococcus</taxon>
    </lineage>
</organism>
<dbReference type="PANTHER" id="PTHR43884:SF25">
    <property type="entry name" value="ACYL-COA DEHYDROGENASE YDBM-RELATED"/>
    <property type="match status" value="1"/>
</dbReference>
<comment type="cofactor">
    <cofactor evidence="1 6">
        <name>FAD</name>
        <dbReference type="ChEBI" id="CHEBI:57692"/>
    </cofactor>
</comment>
<dbReference type="Gene3D" id="2.40.110.10">
    <property type="entry name" value="Butyryl-CoA Dehydrogenase, subunit A, domain 2"/>
    <property type="match status" value="1"/>
</dbReference>
<dbReference type="CDD" id="cd00567">
    <property type="entry name" value="ACAD"/>
    <property type="match status" value="1"/>
</dbReference>
<dbReference type="InterPro" id="IPR009075">
    <property type="entry name" value="AcylCo_DH/oxidase_C"/>
</dbReference>
<evidence type="ECO:0000256" key="3">
    <source>
        <dbReference type="ARBA" id="ARBA00022630"/>
    </source>
</evidence>
<dbReference type="Gene3D" id="1.10.540.10">
    <property type="entry name" value="Acyl-CoA dehydrogenase/oxidase, N-terminal domain"/>
    <property type="match status" value="1"/>
</dbReference>
<dbReference type="GO" id="GO:0003995">
    <property type="term" value="F:acyl-CoA dehydrogenase activity"/>
    <property type="evidence" value="ECO:0007669"/>
    <property type="project" value="TreeGrafter"/>
</dbReference>
<dbReference type="InterPro" id="IPR036250">
    <property type="entry name" value="AcylCo_DH-like_C"/>
</dbReference>
<evidence type="ECO:0000313" key="9">
    <source>
        <dbReference type="EMBL" id="RAK44757.1"/>
    </source>
</evidence>